<dbReference type="InterPro" id="IPR011990">
    <property type="entry name" value="TPR-like_helical_dom_sf"/>
</dbReference>
<name>A0A7W9FW50_BREVE</name>
<feature type="domain" description="Glycosyltransferase 2-like" evidence="2">
    <location>
        <begin position="208"/>
        <end position="364"/>
    </location>
</feature>
<dbReference type="InterPro" id="IPR041693">
    <property type="entry name" value="Glyco_trans_4_5"/>
</dbReference>
<dbReference type="SUPFAM" id="SSF48452">
    <property type="entry name" value="TPR-like"/>
    <property type="match status" value="1"/>
</dbReference>
<evidence type="ECO:0000259" key="1">
    <source>
        <dbReference type="Pfam" id="PF00534"/>
    </source>
</evidence>
<organism evidence="3 4">
    <name type="scientific">Brevundimonas vesicularis</name>
    <name type="common">Pseudomonas vesicularis</name>
    <dbReference type="NCBI Taxonomy" id="41276"/>
    <lineage>
        <taxon>Bacteria</taxon>
        <taxon>Pseudomonadati</taxon>
        <taxon>Pseudomonadota</taxon>
        <taxon>Alphaproteobacteria</taxon>
        <taxon>Caulobacterales</taxon>
        <taxon>Caulobacteraceae</taxon>
        <taxon>Brevundimonas</taxon>
    </lineage>
</organism>
<dbReference type="InterPro" id="IPR001296">
    <property type="entry name" value="Glyco_trans_1"/>
</dbReference>
<dbReference type="SUPFAM" id="SSF53448">
    <property type="entry name" value="Nucleotide-diphospho-sugar transferases"/>
    <property type="match status" value="2"/>
</dbReference>
<dbReference type="RefSeq" id="WP_184279883.1">
    <property type="nucleotide sequence ID" value="NZ_JACHLJ010000003.1"/>
</dbReference>
<dbReference type="CDD" id="cd03801">
    <property type="entry name" value="GT4_PimA-like"/>
    <property type="match status" value="1"/>
</dbReference>
<dbReference type="Pfam" id="PF00535">
    <property type="entry name" value="Glycos_transf_2"/>
    <property type="match status" value="2"/>
</dbReference>
<dbReference type="AlphaFoldDB" id="A0A7W9FW50"/>
<gene>
    <name evidence="3" type="ORF">HNP47_002670</name>
</gene>
<dbReference type="Pfam" id="PF00534">
    <property type="entry name" value="Glycos_transf_1"/>
    <property type="match status" value="1"/>
</dbReference>
<dbReference type="Gene3D" id="3.40.50.2000">
    <property type="entry name" value="Glycogen Phosphorylase B"/>
    <property type="match status" value="1"/>
</dbReference>
<sequence length="1086" mass="118776">MNLNVIPPRGRRLISRLSGGTIGRSARRKGDLARGEKNWLAAASHYQRHLLRRPRDYAIWVQLGHMLKEAGRIGPASSAYAKAAELRSDDPDLMMSRGHLAKRAGDLPQASKFYLMAHQSGATTHANVELSSLLAAADVARAILPADQPDQSQPSLPEQAIDTAALSAIVAAPVYATPMERKRARQMSDISARLANMPPVDLTGPLISILTPVYNVEERWLIEMADSILRQTYANWELCLVDDGSTNASTRDAVVRLGAHDPRIKVLLRQNNGGISAASNDALAMSSGRYVALVDNDDILTSDALEEMVREINRTDPDWLYSDEFKVDENNVPSELFAKPDWSPLFLLNYMYTGHLTLYRRSAVLKAGGFRSQYDFSQDYDLALRMAEMDLKVAHVERYLYGWRAIEGSGAAGGKPHARISNLAALQDAADRRGWGGEAVGLPTCNRLVRSEIDHPLVSIIIPSDNIENIKTTIDSITSKSTYKNYEIVIVTRSETIDQLRREISNAAVKWCAYDLPYNFSGKCNAGAASSSGDYLIFFNDDVRVITPDWIECHIEYLALPGVGVVGPKLLYEDGSIQHAGIVTGVRRFTGTAFHTYPSNTSAHFNMAQCVREVSVIIGALLAMPANVFNEIGGYDALNTPINHSDVDLCFRAREAGYSCVYNPHATLVHIGHMSIGDESYVKTPKKKDTADVFLLRRWSQFIARDPFFTPAMRDLIYIDSQEEFDLLLPDDEPYDSSDSRSVAIISHDLTGSGAPKVALDLAVTLKSSGMFVVVFSPTDGPMRQRLLDAGIAVVVDELILTGHDAATAPLSHFDIVIANTIVCWRTVSAISDLVPVYWYTHETALVDHFAAEPGFKEALLKPAAIWSGSRLAAEALEPYGADPLVLEYGVEDASDALAQVKIRVGLFGSYEPRKGQDLAVEAMLLLPPEVQSRIHFVAYGRTLDAGFRDAIGKKAQGLATVALKGELSYGEYLASLRECDVVLVPSRDDTLPLVSLDALSFAKTLVVSRQTGTSAYLKDGVSAVILEHNSPQDIAAALTSLLADNEACSRIGKAGRKVFLKKFTVDSFAKRLDTALAMPVRTASA</sequence>
<proteinExistence type="predicted"/>
<comment type="caution">
    <text evidence="3">The sequence shown here is derived from an EMBL/GenBank/DDBJ whole genome shotgun (WGS) entry which is preliminary data.</text>
</comment>
<dbReference type="InterPro" id="IPR001173">
    <property type="entry name" value="Glyco_trans_2-like"/>
</dbReference>
<evidence type="ECO:0000259" key="2">
    <source>
        <dbReference type="Pfam" id="PF00535"/>
    </source>
</evidence>
<dbReference type="CDD" id="cd04184">
    <property type="entry name" value="GT2_RfbC_Mx_like"/>
    <property type="match status" value="1"/>
</dbReference>
<dbReference type="InterPro" id="IPR029044">
    <property type="entry name" value="Nucleotide-diphossugar_trans"/>
</dbReference>
<dbReference type="SUPFAM" id="SSF53756">
    <property type="entry name" value="UDP-Glycosyltransferase/glycogen phosphorylase"/>
    <property type="match status" value="1"/>
</dbReference>
<dbReference type="PANTHER" id="PTHR43179:SF7">
    <property type="entry name" value="RHAMNOSYLTRANSFERASE WBBL"/>
    <property type="match status" value="1"/>
</dbReference>
<accession>A0A7W9FW50</accession>
<dbReference type="GO" id="GO:0016757">
    <property type="term" value="F:glycosyltransferase activity"/>
    <property type="evidence" value="ECO:0007669"/>
    <property type="project" value="UniProtKB-KW"/>
</dbReference>
<dbReference type="PANTHER" id="PTHR43179">
    <property type="entry name" value="RHAMNOSYLTRANSFERASE WBBL"/>
    <property type="match status" value="1"/>
</dbReference>
<feature type="domain" description="Glycosyl transferase family 1" evidence="1">
    <location>
        <begin position="907"/>
        <end position="1058"/>
    </location>
</feature>
<keyword evidence="3" id="KW-0808">Transferase</keyword>
<reference evidence="3 4" key="1">
    <citation type="submission" date="2020-08" db="EMBL/GenBank/DDBJ databases">
        <title>Functional genomics of gut bacteria from endangered species of beetles.</title>
        <authorList>
            <person name="Carlos-Shanley C."/>
        </authorList>
    </citation>
    <scope>NUCLEOTIDE SEQUENCE [LARGE SCALE GENOMIC DNA]</scope>
    <source>
        <strain evidence="3 4">S00192</strain>
    </source>
</reference>
<protein>
    <submittedName>
        <fullName evidence="3">GT2 family glycosyltransferase</fullName>
    </submittedName>
</protein>
<dbReference type="Proteomes" id="UP000556201">
    <property type="component" value="Unassembled WGS sequence"/>
</dbReference>
<dbReference type="Pfam" id="PF16994">
    <property type="entry name" value="Glyco_trans_4_5"/>
    <property type="match status" value="1"/>
</dbReference>
<feature type="domain" description="Glycosyltransferase 2-like" evidence="2">
    <location>
        <begin position="459"/>
        <end position="582"/>
    </location>
</feature>
<evidence type="ECO:0000313" key="4">
    <source>
        <dbReference type="Proteomes" id="UP000556201"/>
    </source>
</evidence>
<dbReference type="Gene3D" id="3.90.550.10">
    <property type="entry name" value="Spore Coat Polysaccharide Biosynthesis Protein SpsA, Chain A"/>
    <property type="match status" value="2"/>
</dbReference>
<dbReference type="EMBL" id="JACHLJ010000003">
    <property type="protein sequence ID" value="MBB5772654.1"/>
    <property type="molecule type" value="Genomic_DNA"/>
</dbReference>
<evidence type="ECO:0000313" key="3">
    <source>
        <dbReference type="EMBL" id="MBB5772654.1"/>
    </source>
</evidence>
<dbReference type="Gene3D" id="1.25.40.10">
    <property type="entry name" value="Tetratricopeptide repeat domain"/>
    <property type="match status" value="1"/>
</dbReference>